<dbReference type="InterPro" id="IPR001709">
    <property type="entry name" value="Flavoprot_Pyr_Nucl_cyt_Rdtase"/>
</dbReference>
<feature type="domain" description="Oxidoreductase FAD/NAD(P)-binding" evidence="6">
    <location>
        <begin position="33"/>
        <end position="82"/>
    </location>
</feature>
<accession>I3SQI2</accession>
<dbReference type="InterPro" id="IPR015701">
    <property type="entry name" value="FNR"/>
</dbReference>
<organism evidence="7">
    <name type="scientific">Lotus japonicus</name>
    <name type="common">Lotus corniculatus var. japonicus</name>
    <dbReference type="NCBI Taxonomy" id="34305"/>
    <lineage>
        <taxon>Eukaryota</taxon>
        <taxon>Viridiplantae</taxon>
        <taxon>Streptophyta</taxon>
        <taxon>Embryophyta</taxon>
        <taxon>Tracheophyta</taxon>
        <taxon>Spermatophyta</taxon>
        <taxon>Magnoliopsida</taxon>
        <taxon>eudicotyledons</taxon>
        <taxon>Gunneridae</taxon>
        <taxon>Pentapetalae</taxon>
        <taxon>rosids</taxon>
        <taxon>fabids</taxon>
        <taxon>Fabales</taxon>
        <taxon>Fabaceae</taxon>
        <taxon>Papilionoideae</taxon>
        <taxon>50 kb inversion clade</taxon>
        <taxon>NPAAA clade</taxon>
        <taxon>Hologalegina</taxon>
        <taxon>robinioid clade</taxon>
        <taxon>Loteae</taxon>
        <taxon>Lotus</taxon>
    </lineage>
</organism>
<protein>
    <recommendedName>
        <fullName evidence="6">Oxidoreductase FAD/NAD(P)-binding domain-containing protein</fullName>
    </recommendedName>
</protein>
<keyword evidence="3" id="KW-0274">FAD</keyword>
<proteinExistence type="evidence at transcript level"/>
<dbReference type="PANTHER" id="PTHR43314">
    <property type="match status" value="1"/>
</dbReference>
<dbReference type="InterPro" id="IPR039261">
    <property type="entry name" value="FNR_nucleotide-bd"/>
</dbReference>
<keyword evidence="4" id="KW-0521">NADP</keyword>
<sequence length="96" mass="10524">MLVFHIHSTIFFAGPSGKVMLLPEDDPNATHIMIGTGTGVAPFRGYLRRMFMESVPTFKFGGLAWLFLGVANTDSFSIMMNLPNTSRITQPTSATI</sequence>
<comment type="cofactor">
    <cofactor evidence="1">
        <name>FAD</name>
        <dbReference type="ChEBI" id="CHEBI:57692"/>
    </cofactor>
</comment>
<reference evidence="7" key="1">
    <citation type="submission" date="2012-05" db="EMBL/GenBank/DDBJ databases">
        <authorList>
            <person name="Krishnakumar V."/>
            <person name="Cheung F."/>
            <person name="Xiao Y."/>
            <person name="Chan A."/>
            <person name="Moskal W.A."/>
            <person name="Town C.D."/>
        </authorList>
    </citation>
    <scope>NUCLEOTIDE SEQUENCE</scope>
</reference>
<dbReference type="Pfam" id="PF00175">
    <property type="entry name" value="NAD_binding_1"/>
    <property type="match status" value="1"/>
</dbReference>
<dbReference type="AlphaFoldDB" id="I3SQI2"/>
<keyword evidence="5" id="KW-0560">Oxidoreductase</keyword>
<dbReference type="PRINTS" id="PR00371">
    <property type="entry name" value="FPNCR"/>
</dbReference>
<evidence type="ECO:0000259" key="6">
    <source>
        <dbReference type="Pfam" id="PF00175"/>
    </source>
</evidence>
<dbReference type="EMBL" id="BT142730">
    <property type="protein sequence ID" value="AFK42524.1"/>
    <property type="molecule type" value="mRNA"/>
</dbReference>
<keyword evidence="2" id="KW-0285">Flavoprotein</keyword>
<name>I3SQI2_LOTJA</name>
<evidence type="ECO:0000256" key="5">
    <source>
        <dbReference type="ARBA" id="ARBA00023002"/>
    </source>
</evidence>
<evidence type="ECO:0000313" key="7">
    <source>
        <dbReference type="EMBL" id="AFK42524.1"/>
    </source>
</evidence>
<evidence type="ECO:0000256" key="4">
    <source>
        <dbReference type="ARBA" id="ARBA00022857"/>
    </source>
</evidence>
<evidence type="ECO:0000256" key="1">
    <source>
        <dbReference type="ARBA" id="ARBA00001974"/>
    </source>
</evidence>
<dbReference type="SUPFAM" id="SSF52343">
    <property type="entry name" value="Ferredoxin reductase-like, C-terminal NADP-linked domain"/>
    <property type="match status" value="1"/>
</dbReference>
<evidence type="ECO:0000256" key="3">
    <source>
        <dbReference type="ARBA" id="ARBA00022827"/>
    </source>
</evidence>
<dbReference type="InterPro" id="IPR001433">
    <property type="entry name" value="OxRdtase_FAD/NAD-bd"/>
</dbReference>
<evidence type="ECO:0000256" key="2">
    <source>
        <dbReference type="ARBA" id="ARBA00022630"/>
    </source>
</evidence>
<dbReference type="GO" id="GO:0016491">
    <property type="term" value="F:oxidoreductase activity"/>
    <property type="evidence" value="ECO:0007669"/>
    <property type="project" value="UniProtKB-KW"/>
</dbReference>
<dbReference type="Gene3D" id="3.40.50.80">
    <property type="entry name" value="Nucleotide-binding domain of ferredoxin-NADP reductase (FNR) module"/>
    <property type="match status" value="1"/>
</dbReference>